<dbReference type="GO" id="GO:0019843">
    <property type="term" value="F:rRNA binding"/>
    <property type="evidence" value="ECO:0007669"/>
    <property type="project" value="UniProtKB-KW"/>
</dbReference>
<evidence type="ECO:0000256" key="5">
    <source>
        <dbReference type="ARBA" id="ARBA00023274"/>
    </source>
</evidence>
<keyword evidence="3 6" id="KW-0694">RNA-binding</keyword>
<dbReference type="Gene3D" id="1.10.1050.10">
    <property type="entry name" value="Ribosomal Protein S4 Delta 41, Chain A, domain 1"/>
    <property type="match status" value="1"/>
</dbReference>
<evidence type="ECO:0000256" key="1">
    <source>
        <dbReference type="ARBA" id="ARBA00007465"/>
    </source>
</evidence>
<proteinExistence type="inferred from homology"/>
<keyword evidence="5" id="KW-0687">Ribonucleoprotein</keyword>
<protein>
    <submittedName>
        <fullName evidence="8">30S ribosomal protein S4</fullName>
    </submittedName>
</protein>
<evidence type="ECO:0000256" key="2">
    <source>
        <dbReference type="ARBA" id="ARBA00022730"/>
    </source>
</evidence>
<evidence type="ECO:0000259" key="7">
    <source>
        <dbReference type="SMART" id="SM00363"/>
    </source>
</evidence>
<dbReference type="GO" id="GO:0015935">
    <property type="term" value="C:small ribosomal subunit"/>
    <property type="evidence" value="ECO:0007669"/>
    <property type="project" value="TreeGrafter"/>
</dbReference>
<evidence type="ECO:0000256" key="6">
    <source>
        <dbReference type="PROSITE-ProRule" id="PRU00182"/>
    </source>
</evidence>
<dbReference type="SUPFAM" id="SSF55174">
    <property type="entry name" value="Alpha-L RNA-binding motif"/>
    <property type="match status" value="1"/>
</dbReference>
<dbReference type="GO" id="GO:0042274">
    <property type="term" value="P:ribosomal small subunit biogenesis"/>
    <property type="evidence" value="ECO:0007669"/>
    <property type="project" value="TreeGrafter"/>
</dbReference>
<dbReference type="AlphaFoldDB" id="A0A2I4S9K2"/>
<accession>A0A2I4S9K2</accession>
<dbReference type="InterPro" id="IPR022801">
    <property type="entry name" value="Ribosomal_uS4"/>
</dbReference>
<keyword evidence="4 8" id="KW-0689">Ribosomal protein</keyword>
<keyword evidence="2" id="KW-0699">rRNA-binding</keyword>
<dbReference type="InterPro" id="IPR002942">
    <property type="entry name" value="S4_RNA-bd"/>
</dbReference>
<comment type="similarity">
    <text evidence="1">Belongs to the universal ribosomal protein uS4 family.</text>
</comment>
<dbReference type="PROSITE" id="PS50889">
    <property type="entry name" value="S4"/>
    <property type="match status" value="1"/>
</dbReference>
<sequence>MSLQTNSLTPNFPSKLKKLCYLINNSKKLTSSCNMEISKDLPLYLSLIEKPINLLFSIDQFVFEFSKKTYQQKKSGEFFQQLKERKKVSLFYGDLPRKQLVKFFQDARKMKGYFSKNLLALVESRLDVVLYRNGLVRTIAEGRQLIKHKKVQVNQKFISSPSIVLKPGDIISLQKLGNQLTHFLKTTKDKKQKAQTEDISLQFQKNLNLVLNQRLVKKENSKKKATKNNSVLNIPSKIFCNLLTQLICTQIKLRSFWNTKQLKFNSLNLQSSNLHKSKVPEKNWLTTFKWKSFSRRNVIRKNLLKNKNQQHFANEGSLKKKPVFWVKNLGQLALKFQVNFNETKKKNKQFSVEKTTSLQNQQDRLQRTNFGQKIYLPEEYSKQLINFKSENLELERKKKHQKPLIKKSILLYRKSFLLFLKQINSHSKFSNLVGLKIKNFLLKKSFFDFQTFSMSKKVFPFGKKLERSRKSQSSSFLKELNFRTLRPLNSEVSYNILTVIYLYSPQRVNFPFYIDFDLIKRSLG</sequence>
<evidence type="ECO:0000256" key="3">
    <source>
        <dbReference type="ARBA" id="ARBA00022884"/>
    </source>
</evidence>
<reference evidence="8" key="1">
    <citation type="journal article" date="2017" name="Sci. Rep.">
        <title>Multiple origins of endosymbionts in Chlorellaceae with no reductive effects on the plastid or mitochondrial genomes.</title>
        <authorList>
            <person name="Fan W."/>
            <person name="Guo W."/>
            <person name="Van Etten J.L."/>
            <person name="Mower J.P."/>
        </authorList>
    </citation>
    <scope>NUCLEOTIDE SEQUENCE</scope>
</reference>
<dbReference type="PANTHER" id="PTHR11831:SF4">
    <property type="entry name" value="SMALL RIBOSOMAL SUBUNIT PROTEIN US4M"/>
    <property type="match status" value="1"/>
</dbReference>
<keyword evidence="8" id="KW-0496">Mitochondrion</keyword>
<dbReference type="GO" id="GO:0003735">
    <property type="term" value="F:structural constituent of ribosome"/>
    <property type="evidence" value="ECO:0007669"/>
    <property type="project" value="TreeGrafter"/>
</dbReference>
<geneLocation type="mitochondrion" evidence="8"/>
<name>A0A2I4S9K2_9CHLO</name>
<dbReference type="Gene3D" id="3.10.290.10">
    <property type="entry name" value="RNA-binding S4 domain"/>
    <property type="match status" value="1"/>
</dbReference>
<dbReference type="SMART" id="SM00363">
    <property type="entry name" value="S4"/>
    <property type="match status" value="1"/>
</dbReference>
<organism evidence="8">
    <name type="scientific">Micractinium conductrix</name>
    <dbReference type="NCBI Taxonomy" id="554055"/>
    <lineage>
        <taxon>Eukaryota</taxon>
        <taxon>Viridiplantae</taxon>
        <taxon>Chlorophyta</taxon>
        <taxon>core chlorophytes</taxon>
        <taxon>Trebouxiophyceae</taxon>
        <taxon>Chlorellales</taxon>
        <taxon>Chlorellaceae</taxon>
        <taxon>Chlorella clade</taxon>
        <taxon>Micractinium</taxon>
    </lineage>
</organism>
<evidence type="ECO:0000313" key="8">
    <source>
        <dbReference type="EMBL" id="AST08904.1"/>
    </source>
</evidence>
<dbReference type="Pfam" id="PF01479">
    <property type="entry name" value="S4"/>
    <property type="match status" value="1"/>
</dbReference>
<dbReference type="CDD" id="cd00165">
    <property type="entry name" value="S4"/>
    <property type="match status" value="1"/>
</dbReference>
<dbReference type="EMBL" id="KY629619">
    <property type="protein sequence ID" value="AST08904.1"/>
    <property type="molecule type" value="Genomic_DNA"/>
</dbReference>
<dbReference type="InterPro" id="IPR036986">
    <property type="entry name" value="S4_RNA-bd_sf"/>
</dbReference>
<gene>
    <name evidence="8" type="primary">rps4</name>
</gene>
<evidence type="ECO:0000256" key="4">
    <source>
        <dbReference type="ARBA" id="ARBA00022980"/>
    </source>
</evidence>
<feature type="domain" description="RNA-binding S4" evidence="7">
    <location>
        <begin position="124"/>
        <end position="181"/>
    </location>
</feature>
<dbReference type="PANTHER" id="PTHR11831">
    <property type="entry name" value="30S 40S RIBOSOMAL PROTEIN"/>
    <property type="match status" value="1"/>
</dbReference>